<dbReference type="InterPro" id="IPR007863">
    <property type="entry name" value="Peptidase_M16_C"/>
</dbReference>
<accession>A0A1M5YA54</accession>
<keyword evidence="6" id="KW-0645">Protease</keyword>
<keyword evidence="7" id="KW-0479">Metal-binding</keyword>
<evidence type="ECO:0000256" key="6">
    <source>
        <dbReference type="ARBA" id="ARBA00022670"/>
    </source>
</evidence>
<feature type="domain" description="Peptidase M16 C-terminal" evidence="16">
    <location>
        <begin position="186"/>
        <end position="363"/>
    </location>
</feature>
<dbReference type="InterPro" id="IPR032632">
    <property type="entry name" value="Peptidase_M16_M"/>
</dbReference>
<evidence type="ECO:0000256" key="3">
    <source>
        <dbReference type="ARBA" id="ARBA00007261"/>
    </source>
</evidence>
<feature type="domain" description="Coenzyme PQQ synthesis protein F-like C-terminal lobe" evidence="18">
    <location>
        <begin position="749"/>
        <end position="848"/>
    </location>
</feature>
<dbReference type="GO" id="GO:0004222">
    <property type="term" value="F:metalloendopeptidase activity"/>
    <property type="evidence" value="ECO:0007669"/>
    <property type="project" value="UniProtKB-EC"/>
</dbReference>
<dbReference type="InterPro" id="IPR001431">
    <property type="entry name" value="Pept_M16_Zn_BS"/>
</dbReference>
<evidence type="ECO:0000256" key="14">
    <source>
        <dbReference type="RuleBase" id="RU004447"/>
    </source>
</evidence>
<feature type="domain" description="Peptidase M16 N-terminal" evidence="15">
    <location>
        <begin position="25"/>
        <end position="162"/>
    </location>
</feature>
<dbReference type="Pfam" id="PF22456">
    <property type="entry name" value="PqqF-like_C_4"/>
    <property type="match status" value="1"/>
</dbReference>
<dbReference type="PROSITE" id="PS00143">
    <property type="entry name" value="INSULINASE"/>
    <property type="match status" value="1"/>
</dbReference>
<evidence type="ECO:0000256" key="13">
    <source>
        <dbReference type="ARBA" id="ARBA00033450"/>
    </source>
</evidence>
<name>A0A1M5YA54_9GAMM</name>
<dbReference type="EC" id="3.4.24.55" evidence="4"/>
<evidence type="ECO:0000256" key="8">
    <source>
        <dbReference type="ARBA" id="ARBA00022801"/>
    </source>
</evidence>
<feature type="domain" description="Peptidase M16 middle/third" evidence="17">
    <location>
        <begin position="370"/>
        <end position="647"/>
    </location>
</feature>
<dbReference type="Pfam" id="PF00675">
    <property type="entry name" value="Peptidase_M16"/>
    <property type="match status" value="1"/>
</dbReference>
<dbReference type="Pfam" id="PF05193">
    <property type="entry name" value="Peptidase_M16_C"/>
    <property type="match status" value="1"/>
</dbReference>
<evidence type="ECO:0000256" key="9">
    <source>
        <dbReference type="ARBA" id="ARBA00022833"/>
    </source>
</evidence>
<organism evidence="19 20">
    <name type="scientific">Ferrimonas marina</name>
    <dbReference type="NCBI Taxonomy" id="299255"/>
    <lineage>
        <taxon>Bacteria</taxon>
        <taxon>Pseudomonadati</taxon>
        <taxon>Pseudomonadota</taxon>
        <taxon>Gammaproteobacteria</taxon>
        <taxon>Alteromonadales</taxon>
        <taxon>Ferrimonadaceae</taxon>
        <taxon>Ferrimonas</taxon>
    </lineage>
</organism>
<sequence length="928" mass="106470">MANTIKTSPNDPKRYHPMTLSNGLRVLLVEDPEATKAAGTMAIRVGHFDDPSDREGMAHFLEHMLFLGTEKYPNAGEYQQYISQNGGTHNAWTGPEFTSFYFDVKPSAFEEALDRFAQFFTAPLFDEGLVEKERQSVDSEFKMKLQDDMRRFYQVHKETVNPAHPFSKFSVGNHQTLADRDGQSIRSELIAFYQRHYSANLMTLVLVSPDPASQWQGFVEQEFGKIANQSADKVLPEVPLYREQELGVQISMAPLKKSRQLTLTFPLGALDAWYRHKPLTYLSYMLGYEGSGSLLSALKEEDLVSELSAGGGINGYNFKDYNVSYRLTEKGLAEQDRILAMTFQYIALMREQGIADWRYQERQTLLERAFRFQESTKPLDLASHLAINMHHYEPQDWVYGDYRMDGLDQALAMEILDQFVPENARLTLVHPDCEGDRRAKWYDTPYRLEPIGEQRKASWLSGPRDPRLALPEPNEYICDLLEPRPEPSASDDPMPIYQSERLTLWHKKDDQFNVPKAHLFVALDSEACHENAKAAAQTRLYIAILMDSLTELTYQAEVAGLNYNVYPHQGGLTLHLSGFTGGQEKLLDLLLHHARQRQFTEARFQELKSQLLRSWNGVRISRPVSRLFNALTTTLQKRSFDPLRMAEELESVTLEQLHQHIDGIYRHLHVEALVYGDWLRSEADGLAQRLEHTLTQVGGPGQEVKRQLVSIKGQGTIHREIESSHQDSAILVYYQSRRNDLKKMALFCLLNHTISSDFFYELRTKQQLGYMVGTSYVPMNRCPGIIFYIQSPVAGPLQLLESIDQFIADFGYALMQISSSEWRDTKQALCHQIMEQESNLKAKAQRSWVSIGNKDIEFDQREQIAAIVESMDRAELIRFMMERMRIANPDRLVLYSSGSSHSDLEPLSRERHITDISSFKHQSALIDF</sequence>
<evidence type="ECO:0000256" key="11">
    <source>
        <dbReference type="ARBA" id="ARBA00029597"/>
    </source>
</evidence>
<dbReference type="PANTHER" id="PTHR43690:SF18">
    <property type="entry name" value="INSULIN-DEGRADING ENZYME-RELATED"/>
    <property type="match status" value="1"/>
</dbReference>
<comment type="similarity">
    <text evidence="3 14">Belongs to the peptidase M16 family.</text>
</comment>
<keyword evidence="9" id="KW-0862">Zinc</keyword>
<dbReference type="AlphaFoldDB" id="A0A1M5YA54"/>
<dbReference type="PANTHER" id="PTHR43690">
    <property type="entry name" value="NARDILYSIN"/>
    <property type="match status" value="1"/>
</dbReference>
<dbReference type="STRING" id="299255.SAMN02745129_3992"/>
<keyword evidence="10" id="KW-0482">Metalloprotease</keyword>
<gene>
    <name evidence="19" type="ORF">SAMN02745129_3992</name>
</gene>
<proteinExistence type="inferred from homology"/>
<evidence type="ECO:0000256" key="5">
    <source>
        <dbReference type="ARBA" id="ARBA00017565"/>
    </source>
</evidence>
<evidence type="ECO:0000313" key="20">
    <source>
        <dbReference type="Proteomes" id="UP000184268"/>
    </source>
</evidence>
<dbReference type="Pfam" id="PF16187">
    <property type="entry name" value="Peptidase_M16_M"/>
    <property type="match status" value="1"/>
</dbReference>
<evidence type="ECO:0000256" key="1">
    <source>
        <dbReference type="ARBA" id="ARBA00001947"/>
    </source>
</evidence>
<evidence type="ECO:0000256" key="10">
    <source>
        <dbReference type="ARBA" id="ARBA00023049"/>
    </source>
</evidence>
<reference evidence="19 20" key="1">
    <citation type="submission" date="2016-11" db="EMBL/GenBank/DDBJ databases">
        <authorList>
            <person name="Jaros S."/>
            <person name="Januszkiewicz K."/>
            <person name="Wedrychowicz H."/>
        </authorList>
    </citation>
    <scope>NUCLEOTIDE SEQUENCE [LARGE SCALE GENOMIC DNA]</scope>
    <source>
        <strain evidence="19 20">DSM 16917</strain>
    </source>
</reference>
<dbReference type="InterPro" id="IPR011249">
    <property type="entry name" value="Metalloenz_LuxS/M16"/>
</dbReference>
<comment type="function">
    <text evidence="2">Endopeptidase that degrades small peptides of less than 7 kDa, such as glucagon and insulin.</text>
</comment>
<evidence type="ECO:0000256" key="12">
    <source>
        <dbReference type="ARBA" id="ARBA00031184"/>
    </source>
</evidence>
<keyword evidence="8" id="KW-0378">Hydrolase</keyword>
<evidence type="ECO:0000256" key="7">
    <source>
        <dbReference type="ARBA" id="ARBA00022723"/>
    </source>
</evidence>
<dbReference type="FunFam" id="3.30.830.10:FF:000005">
    <property type="entry name" value="nardilysin isoform X1"/>
    <property type="match status" value="1"/>
</dbReference>
<dbReference type="GO" id="GO:0005737">
    <property type="term" value="C:cytoplasm"/>
    <property type="evidence" value="ECO:0007669"/>
    <property type="project" value="UniProtKB-ARBA"/>
</dbReference>
<dbReference type="InterPro" id="IPR011765">
    <property type="entry name" value="Pept_M16_N"/>
</dbReference>
<dbReference type="Gene3D" id="3.30.830.10">
    <property type="entry name" value="Metalloenzyme, LuxS/M16 peptidase-like"/>
    <property type="match status" value="4"/>
</dbReference>
<dbReference type="InterPro" id="IPR050626">
    <property type="entry name" value="Peptidase_M16"/>
</dbReference>
<evidence type="ECO:0000259" key="16">
    <source>
        <dbReference type="Pfam" id="PF05193"/>
    </source>
</evidence>
<dbReference type="InterPro" id="IPR054734">
    <property type="entry name" value="PqqF-like_C_4"/>
</dbReference>
<protein>
    <recommendedName>
        <fullName evidence="5">Protease 3</fullName>
        <ecNumber evidence="4">3.4.24.55</ecNumber>
    </recommendedName>
    <alternativeName>
        <fullName evidence="13">Pitrilysin</fullName>
    </alternativeName>
    <alternativeName>
        <fullName evidence="12">Protease III</fullName>
    </alternativeName>
    <alternativeName>
        <fullName evidence="11">Protease pi</fullName>
    </alternativeName>
</protein>
<evidence type="ECO:0000256" key="4">
    <source>
        <dbReference type="ARBA" id="ARBA00012449"/>
    </source>
</evidence>
<dbReference type="FunFam" id="3.30.830.10:FF:000012">
    <property type="entry name" value="Protease 3"/>
    <property type="match status" value="1"/>
</dbReference>
<keyword evidence="20" id="KW-1185">Reference proteome</keyword>
<comment type="cofactor">
    <cofactor evidence="1">
        <name>Zn(2+)</name>
        <dbReference type="ChEBI" id="CHEBI:29105"/>
    </cofactor>
</comment>
<dbReference type="RefSeq" id="WP_067664508.1">
    <property type="nucleotide sequence ID" value="NZ_FQXG01000007.1"/>
</dbReference>
<evidence type="ECO:0000259" key="17">
    <source>
        <dbReference type="Pfam" id="PF16187"/>
    </source>
</evidence>
<dbReference type="SUPFAM" id="SSF63411">
    <property type="entry name" value="LuxS/MPP-like metallohydrolase"/>
    <property type="match status" value="4"/>
</dbReference>
<evidence type="ECO:0000259" key="18">
    <source>
        <dbReference type="Pfam" id="PF22456"/>
    </source>
</evidence>
<dbReference type="OrthoDB" id="9811314at2"/>
<evidence type="ECO:0000256" key="2">
    <source>
        <dbReference type="ARBA" id="ARBA00002184"/>
    </source>
</evidence>
<dbReference type="Proteomes" id="UP000184268">
    <property type="component" value="Unassembled WGS sequence"/>
</dbReference>
<dbReference type="EMBL" id="FQXG01000007">
    <property type="protein sequence ID" value="SHI08799.1"/>
    <property type="molecule type" value="Genomic_DNA"/>
</dbReference>
<dbReference type="GO" id="GO:0006508">
    <property type="term" value="P:proteolysis"/>
    <property type="evidence" value="ECO:0007669"/>
    <property type="project" value="UniProtKB-KW"/>
</dbReference>
<evidence type="ECO:0000259" key="15">
    <source>
        <dbReference type="Pfam" id="PF00675"/>
    </source>
</evidence>
<dbReference type="GO" id="GO:0046872">
    <property type="term" value="F:metal ion binding"/>
    <property type="evidence" value="ECO:0007669"/>
    <property type="project" value="UniProtKB-KW"/>
</dbReference>
<evidence type="ECO:0000313" key="19">
    <source>
        <dbReference type="EMBL" id="SHI08799.1"/>
    </source>
</evidence>